<dbReference type="InterPro" id="IPR002119">
    <property type="entry name" value="Histone_H2A"/>
</dbReference>
<evidence type="ECO:0000313" key="3">
    <source>
        <dbReference type="EMBL" id="WNL49659.1"/>
    </source>
</evidence>
<protein>
    <submittedName>
        <fullName evidence="3">Histone H2B-H2A fusion protein</fullName>
    </submittedName>
</protein>
<evidence type="ECO:0000256" key="1">
    <source>
        <dbReference type="SAM" id="MobiDB-lite"/>
    </source>
</evidence>
<dbReference type="InterPro" id="IPR007125">
    <property type="entry name" value="H2A/H2B/H3"/>
</dbReference>
<accession>A0AA96ENB0</accession>
<feature type="region of interest" description="Disordered" evidence="1">
    <location>
        <begin position="210"/>
        <end position="260"/>
    </location>
</feature>
<dbReference type="GO" id="GO:0030527">
    <property type="term" value="F:structural constituent of chromatin"/>
    <property type="evidence" value="ECO:0007669"/>
    <property type="project" value="InterPro"/>
</dbReference>
<organism evidence="3">
    <name type="scientific">Marseillevirus sp</name>
    <dbReference type="NCBI Taxonomy" id="2809551"/>
    <lineage>
        <taxon>Viruses</taxon>
        <taxon>Varidnaviria</taxon>
        <taxon>Bamfordvirae</taxon>
        <taxon>Nucleocytoviricota</taxon>
        <taxon>Megaviricetes</taxon>
        <taxon>Pimascovirales</taxon>
        <taxon>Pimascovirales incertae sedis</taxon>
        <taxon>Marseilleviridae</taxon>
        <taxon>Marseillevirus</taxon>
    </lineage>
</organism>
<dbReference type="GO" id="GO:0003677">
    <property type="term" value="F:DNA binding"/>
    <property type="evidence" value="ECO:0007669"/>
    <property type="project" value="InterPro"/>
</dbReference>
<evidence type="ECO:0000259" key="2">
    <source>
        <dbReference type="Pfam" id="PF00125"/>
    </source>
</evidence>
<sequence length="276" mass="30197">MATQKETTRKRDKSVNFRQGLRTMLAQIHPDISVQTEALAELSNIAVFLGKKISHGATTLLPEDTKTISARAVMLAADDLYGEYLGKHAISEMEKAVARYESAKEGKEGSRSSKAKLQISIARSERVLREHSGCSRVSEKAAVALAAAIEYFMGEIIELAGNAARDNKKVRISVKHITLAIQHDAALFRVVGKGVFSGAGVTLVSIPVSTRRKTRKTSEKASSKKKASPSEKKKSTAAQRKKSVIAELKKERKASGISQRKKKVIAELLEEREGRE</sequence>
<feature type="compositionally biased region" description="Basic and acidic residues" evidence="1">
    <location>
        <begin position="216"/>
        <end position="234"/>
    </location>
</feature>
<gene>
    <name evidence="3" type="ORF">MarFTMF_143</name>
</gene>
<dbReference type="Gene3D" id="1.10.20.10">
    <property type="entry name" value="Histone, subunit A"/>
    <property type="match status" value="2"/>
</dbReference>
<dbReference type="SMART" id="SM00414">
    <property type="entry name" value="H2A"/>
    <property type="match status" value="1"/>
</dbReference>
<dbReference type="GO" id="GO:0046982">
    <property type="term" value="F:protein heterodimerization activity"/>
    <property type="evidence" value="ECO:0007669"/>
    <property type="project" value="InterPro"/>
</dbReference>
<dbReference type="InterPro" id="IPR009072">
    <property type="entry name" value="Histone-fold"/>
</dbReference>
<dbReference type="Pfam" id="PF00125">
    <property type="entry name" value="Histone"/>
    <property type="match status" value="1"/>
</dbReference>
<dbReference type="EMBL" id="OR343188">
    <property type="protein sequence ID" value="WNL49659.1"/>
    <property type="molecule type" value="Genomic_DNA"/>
</dbReference>
<name>A0AA96ENB0_9VIRU</name>
<dbReference type="PANTHER" id="PTHR23430">
    <property type="entry name" value="HISTONE H2A"/>
    <property type="match status" value="1"/>
</dbReference>
<reference evidence="3" key="1">
    <citation type="submission" date="2023-07" db="EMBL/GenBank/DDBJ databases">
        <authorList>
            <person name="Xia Y."/>
        </authorList>
    </citation>
    <scope>NUCLEOTIDE SEQUENCE</scope>
    <source>
        <strain evidence="3">F</strain>
    </source>
</reference>
<dbReference type="PRINTS" id="PR00620">
    <property type="entry name" value="HISTONEH2A"/>
</dbReference>
<feature type="domain" description="Core Histone H2A/H2B/H3" evidence="2">
    <location>
        <begin position="110"/>
        <end position="182"/>
    </location>
</feature>
<proteinExistence type="predicted"/>
<dbReference type="SUPFAM" id="SSF47113">
    <property type="entry name" value="Histone-fold"/>
    <property type="match status" value="2"/>
</dbReference>